<dbReference type="PANTHER" id="PTHR43255:SF1">
    <property type="entry name" value="IRON-SULFUR-BINDING OXIDOREDUCTASE FADF-RELATED"/>
    <property type="match status" value="1"/>
</dbReference>
<evidence type="ECO:0000259" key="6">
    <source>
        <dbReference type="PROSITE" id="PS51379"/>
    </source>
</evidence>
<protein>
    <submittedName>
        <fullName evidence="7">4Fe-4S dicluster domain-containing protein</fullName>
    </submittedName>
</protein>
<accession>A0A523UUA5</accession>
<evidence type="ECO:0000313" key="7">
    <source>
        <dbReference type="EMBL" id="TET46133.1"/>
    </source>
</evidence>
<keyword evidence="2" id="KW-0479">Metal-binding</keyword>
<keyword evidence="1" id="KW-0004">4Fe-4S</keyword>
<evidence type="ECO:0000256" key="5">
    <source>
        <dbReference type="ARBA" id="ARBA00023014"/>
    </source>
</evidence>
<dbReference type="Proteomes" id="UP000315525">
    <property type="component" value="Unassembled WGS sequence"/>
</dbReference>
<keyword evidence="5" id="KW-0411">Iron-sulfur</keyword>
<dbReference type="InterPro" id="IPR017896">
    <property type="entry name" value="4Fe4S_Fe-S-bd"/>
</dbReference>
<dbReference type="InterPro" id="IPR051460">
    <property type="entry name" value="HdrC_iron-sulfur_subunit"/>
</dbReference>
<dbReference type="GO" id="GO:0051539">
    <property type="term" value="F:4 iron, 4 sulfur cluster binding"/>
    <property type="evidence" value="ECO:0007669"/>
    <property type="project" value="UniProtKB-KW"/>
</dbReference>
<dbReference type="Pfam" id="PF13183">
    <property type="entry name" value="Fer4_8"/>
    <property type="match status" value="1"/>
</dbReference>
<dbReference type="EMBL" id="SOJN01000065">
    <property type="protein sequence ID" value="TET46133.1"/>
    <property type="molecule type" value="Genomic_DNA"/>
</dbReference>
<dbReference type="InterPro" id="IPR009051">
    <property type="entry name" value="Helical_ferredxn"/>
</dbReference>
<feature type="domain" description="4Fe-4S ferredoxin-type" evidence="6">
    <location>
        <begin position="25"/>
        <end position="55"/>
    </location>
</feature>
<reference evidence="7 8" key="1">
    <citation type="submission" date="2019-03" db="EMBL/GenBank/DDBJ databases">
        <title>Metabolic potential of uncultured bacteria and archaea associated with petroleum seepage in deep-sea sediments.</title>
        <authorList>
            <person name="Dong X."/>
            <person name="Hubert C."/>
        </authorList>
    </citation>
    <scope>NUCLEOTIDE SEQUENCE [LARGE SCALE GENOMIC DNA]</scope>
    <source>
        <strain evidence="7">E44_bin18</strain>
    </source>
</reference>
<dbReference type="GO" id="GO:0016491">
    <property type="term" value="F:oxidoreductase activity"/>
    <property type="evidence" value="ECO:0007669"/>
    <property type="project" value="UniProtKB-KW"/>
</dbReference>
<organism evidence="7 8">
    <name type="scientific">candidate division TA06 bacterium</name>
    <dbReference type="NCBI Taxonomy" id="2250710"/>
    <lineage>
        <taxon>Bacteria</taxon>
        <taxon>Bacteria division TA06</taxon>
    </lineage>
</organism>
<evidence type="ECO:0000256" key="1">
    <source>
        <dbReference type="ARBA" id="ARBA00022485"/>
    </source>
</evidence>
<dbReference type="Gene3D" id="1.10.1060.10">
    <property type="entry name" value="Alpha-helical ferredoxin"/>
    <property type="match status" value="1"/>
</dbReference>
<sequence>MAGKQKSTVIDVSELDPNFKHEITKEPGGENLKACFACGTCSASCPVREIDERYNPRKIIRMAILGMRDRVLQSDFIWLCSTCYTCEERCPQNVRVTDVINALKNIAAKEGYIHPAFRTQAELIGGSGRLYEMEEFDNKRREKMGLPKLTTSFDEVKKLCESAGLKDIIQKKES</sequence>
<evidence type="ECO:0000256" key="4">
    <source>
        <dbReference type="ARBA" id="ARBA00023004"/>
    </source>
</evidence>
<dbReference type="GO" id="GO:0005886">
    <property type="term" value="C:plasma membrane"/>
    <property type="evidence" value="ECO:0007669"/>
    <property type="project" value="TreeGrafter"/>
</dbReference>
<keyword evidence="3" id="KW-0560">Oxidoreductase</keyword>
<proteinExistence type="predicted"/>
<dbReference type="GO" id="GO:0046872">
    <property type="term" value="F:metal ion binding"/>
    <property type="evidence" value="ECO:0007669"/>
    <property type="project" value="UniProtKB-KW"/>
</dbReference>
<gene>
    <name evidence="7" type="ORF">E3J62_05225</name>
</gene>
<dbReference type="InterPro" id="IPR017900">
    <property type="entry name" value="4Fe4S_Fe_S_CS"/>
</dbReference>
<evidence type="ECO:0000256" key="2">
    <source>
        <dbReference type="ARBA" id="ARBA00022723"/>
    </source>
</evidence>
<name>A0A523UUA5_UNCT6</name>
<dbReference type="SUPFAM" id="SSF46548">
    <property type="entry name" value="alpha-helical ferredoxin"/>
    <property type="match status" value="1"/>
</dbReference>
<dbReference type="AlphaFoldDB" id="A0A523UUA5"/>
<dbReference type="PROSITE" id="PS00198">
    <property type="entry name" value="4FE4S_FER_1"/>
    <property type="match status" value="1"/>
</dbReference>
<evidence type="ECO:0000256" key="3">
    <source>
        <dbReference type="ARBA" id="ARBA00023002"/>
    </source>
</evidence>
<keyword evidence="4" id="KW-0408">Iron</keyword>
<dbReference type="PANTHER" id="PTHR43255">
    <property type="entry name" value="IRON-SULFUR-BINDING OXIDOREDUCTASE FADF-RELATED-RELATED"/>
    <property type="match status" value="1"/>
</dbReference>
<evidence type="ECO:0000313" key="8">
    <source>
        <dbReference type="Proteomes" id="UP000315525"/>
    </source>
</evidence>
<dbReference type="PROSITE" id="PS51379">
    <property type="entry name" value="4FE4S_FER_2"/>
    <property type="match status" value="1"/>
</dbReference>
<comment type="caution">
    <text evidence="7">The sequence shown here is derived from an EMBL/GenBank/DDBJ whole genome shotgun (WGS) entry which is preliminary data.</text>
</comment>